<feature type="transmembrane region" description="Helical" evidence="2">
    <location>
        <begin position="67"/>
        <end position="89"/>
    </location>
</feature>
<gene>
    <name evidence="4" type="ORF">J2Z44_004172</name>
</gene>
<feature type="transmembrane region" description="Helical" evidence="2">
    <location>
        <begin position="267"/>
        <end position="284"/>
    </location>
</feature>
<evidence type="ECO:0000259" key="3">
    <source>
        <dbReference type="Pfam" id="PF00892"/>
    </source>
</evidence>
<feature type="transmembrane region" description="Helical" evidence="2">
    <location>
        <begin position="95"/>
        <end position="116"/>
    </location>
</feature>
<feature type="transmembrane region" description="Helical" evidence="2">
    <location>
        <begin position="149"/>
        <end position="167"/>
    </location>
</feature>
<dbReference type="InterPro" id="IPR000620">
    <property type="entry name" value="EamA_dom"/>
</dbReference>
<dbReference type="Pfam" id="PF00892">
    <property type="entry name" value="EamA"/>
    <property type="match status" value="2"/>
</dbReference>
<keyword evidence="2" id="KW-0812">Transmembrane</keyword>
<feature type="transmembrane region" description="Helical" evidence="2">
    <location>
        <begin position="7"/>
        <end position="28"/>
    </location>
</feature>
<dbReference type="PANTHER" id="PTHR22911:SF137">
    <property type="entry name" value="SOLUTE CARRIER FAMILY 35 MEMBER G2-RELATED"/>
    <property type="match status" value="1"/>
</dbReference>
<feature type="transmembrane region" description="Helical" evidence="2">
    <location>
        <begin position="243"/>
        <end position="261"/>
    </location>
</feature>
<keyword evidence="2" id="KW-1133">Transmembrane helix</keyword>
<dbReference type="SUPFAM" id="SSF103481">
    <property type="entry name" value="Multidrug resistance efflux transporter EmrE"/>
    <property type="match status" value="2"/>
</dbReference>
<dbReference type="EMBL" id="JAGGLL010000060">
    <property type="protein sequence ID" value="MBP2024312.1"/>
    <property type="molecule type" value="Genomic_DNA"/>
</dbReference>
<feature type="transmembrane region" description="Helical" evidence="2">
    <location>
        <begin position="34"/>
        <end position="55"/>
    </location>
</feature>
<comment type="similarity">
    <text evidence="1">Belongs to the EamA transporter family.</text>
</comment>
<evidence type="ECO:0000313" key="4">
    <source>
        <dbReference type="EMBL" id="MBP2024312.1"/>
    </source>
</evidence>
<dbReference type="InterPro" id="IPR037185">
    <property type="entry name" value="EmrE-like"/>
</dbReference>
<evidence type="ECO:0000256" key="2">
    <source>
        <dbReference type="SAM" id="Phobius"/>
    </source>
</evidence>
<name>A0ABS4K947_9CLOT</name>
<organism evidence="4 5">
    <name type="scientific">Clostridium punense</name>
    <dbReference type="NCBI Taxonomy" id="1054297"/>
    <lineage>
        <taxon>Bacteria</taxon>
        <taxon>Bacillati</taxon>
        <taxon>Bacillota</taxon>
        <taxon>Clostridia</taxon>
        <taxon>Eubacteriales</taxon>
        <taxon>Clostridiaceae</taxon>
        <taxon>Clostridium</taxon>
    </lineage>
</organism>
<sequence length="307" mass="33447">MKKLNGIIYALLSSAAFGIMPIFAKYAANNGSNTLSILSTRFLLSALILFVYFLFKKINYKIDKNQLKALAVVSLCGFVPTASLLFFSYNYIPTGLATTLHFIYPAVVVAANRIFFKDPLTKNKLISLFLSMISIYLLVGFKFENINIIGVILALASGFTHSISIFSMNNSTLKNLNNLVSVFYISIFAGIAIFTATAATGNIALPINPYTVTSLIGIALISNIASILLLMMAIKIIGPSPSAILGTFEPIVSIIMGIILFKEAFTFSVFLGTVLILASVVILSKEKPEEELQIEILKEGNEKVIEQ</sequence>
<feature type="transmembrane region" description="Helical" evidence="2">
    <location>
        <begin position="125"/>
        <end position="143"/>
    </location>
</feature>
<proteinExistence type="inferred from homology"/>
<dbReference type="PANTHER" id="PTHR22911">
    <property type="entry name" value="ACYL-MALONYL CONDENSING ENZYME-RELATED"/>
    <property type="match status" value="1"/>
</dbReference>
<evidence type="ECO:0000313" key="5">
    <source>
        <dbReference type="Proteomes" id="UP001519308"/>
    </source>
</evidence>
<keyword evidence="5" id="KW-1185">Reference proteome</keyword>
<evidence type="ECO:0000256" key="1">
    <source>
        <dbReference type="ARBA" id="ARBA00007362"/>
    </source>
</evidence>
<reference evidence="4 5" key="1">
    <citation type="submission" date="2021-03" db="EMBL/GenBank/DDBJ databases">
        <title>Genomic Encyclopedia of Type Strains, Phase IV (KMG-IV): sequencing the most valuable type-strain genomes for metagenomic binning, comparative biology and taxonomic classification.</title>
        <authorList>
            <person name="Goeker M."/>
        </authorList>
    </citation>
    <scope>NUCLEOTIDE SEQUENCE [LARGE SCALE GENOMIC DNA]</scope>
    <source>
        <strain evidence="4 5">DSM 28650</strain>
    </source>
</reference>
<feature type="domain" description="EamA" evidence="3">
    <location>
        <begin position="5"/>
        <end position="139"/>
    </location>
</feature>
<protein>
    <submittedName>
        <fullName evidence="4">Drug/metabolite transporter (DMT)-like permease</fullName>
    </submittedName>
</protein>
<dbReference type="RefSeq" id="WP_209650020.1">
    <property type="nucleotide sequence ID" value="NZ_JAGGLL010000060.1"/>
</dbReference>
<dbReference type="Proteomes" id="UP001519308">
    <property type="component" value="Unassembled WGS sequence"/>
</dbReference>
<keyword evidence="2" id="KW-0472">Membrane</keyword>
<feature type="transmembrane region" description="Helical" evidence="2">
    <location>
        <begin position="179"/>
        <end position="204"/>
    </location>
</feature>
<feature type="transmembrane region" description="Helical" evidence="2">
    <location>
        <begin position="210"/>
        <end position="231"/>
    </location>
</feature>
<accession>A0ABS4K947</accession>
<comment type="caution">
    <text evidence="4">The sequence shown here is derived from an EMBL/GenBank/DDBJ whole genome shotgun (WGS) entry which is preliminary data.</text>
</comment>
<feature type="domain" description="EamA" evidence="3">
    <location>
        <begin position="149"/>
        <end position="284"/>
    </location>
</feature>